<evidence type="ECO:0000313" key="1">
    <source>
        <dbReference type="EMBL" id="PWZ13100.1"/>
    </source>
</evidence>
<dbReference type="Proteomes" id="UP000251960">
    <property type="component" value="Chromosome 7"/>
</dbReference>
<comment type="caution">
    <text evidence="1">The sequence shown here is derived from an EMBL/GenBank/DDBJ whole genome shotgun (WGS) entry which is preliminary data.</text>
</comment>
<dbReference type="AlphaFoldDB" id="A0A3L6DWU5"/>
<name>A0A3L6DWU5_MAIZE</name>
<protein>
    <submittedName>
        <fullName evidence="1">Uncharacterized protein</fullName>
    </submittedName>
</protein>
<sequence length="103" mass="12132">MNGSIFVCKTISLLVITTMLFIRSVPACVFAARNHQMWIRLKKTLQTMIPSDRVLQHQYRARNYQTYSELIHDLLQAEKHDELTMKNHKQRRVGAAPMKYIML</sequence>
<organism evidence="1 2">
    <name type="scientific">Zea mays</name>
    <name type="common">Maize</name>
    <dbReference type="NCBI Taxonomy" id="4577"/>
    <lineage>
        <taxon>Eukaryota</taxon>
        <taxon>Viridiplantae</taxon>
        <taxon>Streptophyta</taxon>
        <taxon>Embryophyta</taxon>
        <taxon>Tracheophyta</taxon>
        <taxon>Spermatophyta</taxon>
        <taxon>Magnoliopsida</taxon>
        <taxon>Liliopsida</taxon>
        <taxon>Poales</taxon>
        <taxon>Poaceae</taxon>
        <taxon>PACMAD clade</taxon>
        <taxon>Panicoideae</taxon>
        <taxon>Andropogonodae</taxon>
        <taxon>Andropogoneae</taxon>
        <taxon>Tripsacinae</taxon>
        <taxon>Zea</taxon>
    </lineage>
</organism>
<reference evidence="1 2" key="1">
    <citation type="journal article" date="2018" name="Nat. Genet.">
        <title>Extensive intraspecific gene order and gene structural variations between Mo17 and other maize genomes.</title>
        <authorList>
            <person name="Sun S."/>
            <person name="Zhou Y."/>
            <person name="Chen J."/>
            <person name="Shi J."/>
            <person name="Zhao H."/>
            <person name="Zhao H."/>
            <person name="Song W."/>
            <person name="Zhang M."/>
            <person name="Cui Y."/>
            <person name="Dong X."/>
            <person name="Liu H."/>
            <person name="Ma X."/>
            <person name="Jiao Y."/>
            <person name="Wang B."/>
            <person name="Wei X."/>
            <person name="Stein J.C."/>
            <person name="Glaubitz J.C."/>
            <person name="Lu F."/>
            <person name="Yu G."/>
            <person name="Liang C."/>
            <person name="Fengler K."/>
            <person name="Li B."/>
            <person name="Rafalski A."/>
            <person name="Schnable P.S."/>
            <person name="Ware D.H."/>
            <person name="Buckler E.S."/>
            <person name="Lai J."/>
        </authorList>
    </citation>
    <scope>NUCLEOTIDE SEQUENCE [LARGE SCALE GENOMIC DNA]</scope>
    <source>
        <strain evidence="2">cv. Missouri 17</strain>
        <tissue evidence="1">Seedling</tissue>
    </source>
</reference>
<evidence type="ECO:0000313" key="2">
    <source>
        <dbReference type="Proteomes" id="UP000251960"/>
    </source>
</evidence>
<gene>
    <name evidence="1" type="ORF">Zm00014a_021046</name>
</gene>
<dbReference type="PANTHER" id="PTHR33325">
    <property type="entry name" value="ZINC FINGER, CCHC-TYPE-RELATED"/>
    <property type="match status" value="1"/>
</dbReference>
<dbReference type="EMBL" id="NCVQ01000008">
    <property type="protein sequence ID" value="PWZ13100.1"/>
    <property type="molecule type" value="Genomic_DNA"/>
</dbReference>
<accession>A0A3L6DWU5</accession>
<dbReference type="PANTHER" id="PTHR33325:SF11">
    <property type="entry name" value="COLD SHOCK DOMAIN-CONTAINING PROTEIN 4-LIKE"/>
    <property type="match status" value="1"/>
</dbReference>
<proteinExistence type="predicted"/>